<evidence type="ECO:0000259" key="6">
    <source>
        <dbReference type="PROSITE" id="PS50977"/>
    </source>
</evidence>
<dbReference type="GO" id="GO:0000976">
    <property type="term" value="F:transcription cis-regulatory region binding"/>
    <property type="evidence" value="ECO:0007669"/>
    <property type="project" value="TreeGrafter"/>
</dbReference>
<reference evidence="7" key="1">
    <citation type="submission" date="2022-03" db="EMBL/GenBank/DDBJ databases">
        <title>Cryobacterium sp. nov. strain ZS14-85, isolated from Antarctic soil.</title>
        <authorList>
            <person name="Li J."/>
            <person name="Niu G."/>
        </authorList>
    </citation>
    <scope>NUCLEOTIDE SEQUENCE</scope>
    <source>
        <strain evidence="7">ZS14-85</strain>
    </source>
</reference>
<evidence type="ECO:0000256" key="5">
    <source>
        <dbReference type="SAM" id="MobiDB-lite"/>
    </source>
</evidence>
<dbReference type="PROSITE" id="PS50977">
    <property type="entry name" value="HTH_TETR_2"/>
    <property type="match status" value="1"/>
</dbReference>
<dbReference type="AlphaFoldDB" id="A0AA41UH19"/>
<keyword evidence="1" id="KW-0805">Transcription regulation</keyword>
<feature type="compositionally biased region" description="Polar residues" evidence="5">
    <location>
        <begin position="196"/>
        <end position="215"/>
    </location>
</feature>
<gene>
    <name evidence="7" type="ORF">MQH31_16730</name>
</gene>
<evidence type="ECO:0000256" key="3">
    <source>
        <dbReference type="ARBA" id="ARBA00023163"/>
    </source>
</evidence>
<keyword evidence="2 4" id="KW-0238">DNA-binding</keyword>
<feature type="DNA-binding region" description="H-T-H motif" evidence="4">
    <location>
        <begin position="36"/>
        <end position="55"/>
    </location>
</feature>
<proteinExistence type="predicted"/>
<evidence type="ECO:0000313" key="8">
    <source>
        <dbReference type="Proteomes" id="UP001165341"/>
    </source>
</evidence>
<dbReference type="PANTHER" id="PTHR30055">
    <property type="entry name" value="HTH-TYPE TRANSCRIPTIONAL REGULATOR RUTR"/>
    <property type="match status" value="1"/>
</dbReference>
<dbReference type="EMBL" id="JALGAR010000005">
    <property type="protein sequence ID" value="MCI4659450.1"/>
    <property type="molecule type" value="Genomic_DNA"/>
</dbReference>
<protein>
    <submittedName>
        <fullName evidence="7">TetR/AcrR family transcriptional regulator</fullName>
    </submittedName>
</protein>
<evidence type="ECO:0000313" key="7">
    <source>
        <dbReference type="EMBL" id="MCI4659450.1"/>
    </source>
</evidence>
<dbReference type="Gene3D" id="1.10.357.10">
    <property type="entry name" value="Tetracycline Repressor, domain 2"/>
    <property type="match status" value="1"/>
</dbReference>
<dbReference type="SUPFAM" id="SSF46689">
    <property type="entry name" value="Homeodomain-like"/>
    <property type="match status" value="1"/>
</dbReference>
<dbReference type="InterPro" id="IPR050109">
    <property type="entry name" value="HTH-type_TetR-like_transc_reg"/>
</dbReference>
<feature type="domain" description="HTH tetR-type" evidence="6">
    <location>
        <begin position="14"/>
        <end position="73"/>
    </location>
</feature>
<keyword evidence="3" id="KW-0804">Transcription</keyword>
<dbReference type="Proteomes" id="UP001165341">
    <property type="component" value="Unassembled WGS sequence"/>
</dbReference>
<feature type="region of interest" description="Disordered" evidence="5">
    <location>
        <begin position="191"/>
        <end position="221"/>
    </location>
</feature>
<accession>A0AA41UH19</accession>
<dbReference type="Pfam" id="PF00440">
    <property type="entry name" value="TetR_N"/>
    <property type="match status" value="1"/>
</dbReference>
<dbReference type="PANTHER" id="PTHR30055:SF234">
    <property type="entry name" value="HTH-TYPE TRANSCRIPTIONAL REGULATOR BETI"/>
    <property type="match status" value="1"/>
</dbReference>
<comment type="caution">
    <text evidence="7">The sequence shown here is derived from an EMBL/GenBank/DDBJ whole genome shotgun (WGS) entry which is preliminary data.</text>
</comment>
<dbReference type="InterPro" id="IPR001647">
    <property type="entry name" value="HTH_TetR"/>
</dbReference>
<evidence type="ECO:0000256" key="1">
    <source>
        <dbReference type="ARBA" id="ARBA00023015"/>
    </source>
</evidence>
<sequence length="221" mass="23937">MTAKPPRAKPLPVEDRRAMLIDATLPLLLEHGNAVTTRQIADRAGIAEGTIFRAFDSKDDLIDAVVARQVDPEPFRRRLRGIDTTLPLEERITAIVALMRNRFTTVFSLMSVIGHRGPHPSDDSRREFAEIIARILAPDLDRLTVSAERAAQVIRMLTLAASVPHVRNGPEFDDAEIAALILHGIDGIPAPGPMTTGPTRAETSLPASAPATDSTLIPALP</sequence>
<dbReference type="InterPro" id="IPR009057">
    <property type="entry name" value="Homeodomain-like_sf"/>
</dbReference>
<name>A0AA41UH19_9MICO</name>
<dbReference type="RefSeq" id="WP_243012956.1">
    <property type="nucleotide sequence ID" value="NZ_JALGAR010000005.1"/>
</dbReference>
<evidence type="ECO:0000256" key="4">
    <source>
        <dbReference type="PROSITE-ProRule" id="PRU00335"/>
    </source>
</evidence>
<dbReference type="GO" id="GO:0003700">
    <property type="term" value="F:DNA-binding transcription factor activity"/>
    <property type="evidence" value="ECO:0007669"/>
    <property type="project" value="TreeGrafter"/>
</dbReference>
<dbReference type="PRINTS" id="PR00455">
    <property type="entry name" value="HTHTETR"/>
</dbReference>
<evidence type="ECO:0000256" key="2">
    <source>
        <dbReference type="ARBA" id="ARBA00023125"/>
    </source>
</evidence>
<keyword evidence="8" id="KW-1185">Reference proteome</keyword>
<organism evidence="7 8">
    <name type="scientific">Cryobacterium zhongshanensis</name>
    <dbReference type="NCBI Taxonomy" id="2928153"/>
    <lineage>
        <taxon>Bacteria</taxon>
        <taxon>Bacillati</taxon>
        <taxon>Actinomycetota</taxon>
        <taxon>Actinomycetes</taxon>
        <taxon>Micrococcales</taxon>
        <taxon>Microbacteriaceae</taxon>
        <taxon>Cryobacterium</taxon>
    </lineage>
</organism>